<dbReference type="eggNOG" id="ENOG502ZTMU">
    <property type="taxonomic scope" value="Bacteria"/>
</dbReference>
<keyword evidence="1" id="KW-0812">Transmembrane</keyword>
<keyword evidence="1" id="KW-0472">Membrane</keyword>
<dbReference type="OrthoDB" id="515781at2"/>
<evidence type="ECO:0000313" key="3">
    <source>
        <dbReference type="Proteomes" id="UP000002384"/>
    </source>
</evidence>
<gene>
    <name evidence="2" type="ordered locus">PCC7424_2006</name>
</gene>
<evidence type="ECO:0000313" key="2">
    <source>
        <dbReference type="EMBL" id="ACK70436.1"/>
    </source>
</evidence>
<dbReference type="Pfam" id="PF14218">
    <property type="entry name" value="COP23"/>
    <property type="match status" value="1"/>
</dbReference>
<evidence type="ECO:0000256" key="1">
    <source>
        <dbReference type="SAM" id="Phobius"/>
    </source>
</evidence>
<protein>
    <submittedName>
        <fullName evidence="2">Uncharacterized protein</fullName>
    </submittedName>
</protein>
<keyword evidence="1" id="KW-1133">Transmembrane helix</keyword>
<reference evidence="3" key="1">
    <citation type="journal article" date="2011" name="MBio">
        <title>Novel metabolic attributes of the genus Cyanothece, comprising a group of unicellular nitrogen-fixing Cyanobacteria.</title>
        <authorList>
            <person name="Bandyopadhyay A."/>
            <person name="Elvitigala T."/>
            <person name="Welsh E."/>
            <person name="Stockel J."/>
            <person name="Liberton M."/>
            <person name="Min H."/>
            <person name="Sherman L.A."/>
            <person name="Pakrasi H.B."/>
        </authorList>
    </citation>
    <scope>NUCLEOTIDE SEQUENCE [LARGE SCALE GENOMIC DNA]</scope>
    <source>
        <strain evidence="3">PCC 7424</strain>
    </source>
</reference>
<dbReference type="STRING" id="65393.PCC7424_2006"/>
<dbReference type="EMBL" id="CP001291">
    <property type="protein sequence ID" value="ACK70436.1"/>
    <property type="molecule type" value="Genomic_DNA"/>
</dbReference>
<dbReference type="AlphaFoldDB" id="B7KEY0"/>
<organism evidence="2 3">
    <name type="scientific">Gloeothece citriformis (strain PCC 7424)</name>
    <name type="common">Cyanothece sp. (strain PCC 7424)</name>
    <dbReference type="NCBI Taxonomy" id="65393"/>
    <lineage>
        <taxon>Bacteria</taxon>
        <taxon>Bacillati</taxon>
        <taxon>Cyanobacteriota</taxon>
        <taxon>Cyanophyceae</taxon>
        <taxon>Oscillatoriophycideae</taxon>
        <taxon>Chroococcales</taxon>
        <taxon>Aphanothecaceae</taxon>
        <taxon>Gloeothece</taxon>
        <taxon>Gloeothece citriformis</taxon>
    </lineage>
</organism>
<feature type="transmembrane region" description="Helical" evidence="1">
    <location>
        <begin position="6"/>
        <end position="27"/>
    </location>
</feature>
<dbReference type="RefSeq" id="WP_015954042.1">
    <property type="nucleotide sequence ID" value="NC_011729.1"/>
</dbReference>
<name>B7KEY0_GLOC7</name>
<dbReference type="HOGENOM" id="CLU_131576_0_0_3"/>
<dbReference type="Proteomes" id="UP000002384">
    <property type="component" value="Chromosome"/>
</dbReference>
<accession>B7KEY0</accession>
<dbReference type="InterPro" id="IPR025478">
    <property type="entry name" value="COP23"/>
</dbReference>
<keyword evidence="3" id="KW-1185">Reference proteome</keyword>
<proteinExistence type="predicted"/>
<dbReference type="KEGG" id="cyc:PCC7424_2006"/>
<sequence length="183" mass="20817">MAFDRLNVGLAIIGTMVAIAGLAYTLYRDRPPETVVSKTSRFYCELQADSRRGGKIWSVIYRHDKGFKPWLRMVREMGDEWDTQKRCEEIARRLDIFREDGLLAFDYREDSNTPRQYVLCAKTHKSGSNCPLVLTLLPKDDPYESLKEVAGALLPGTLPSYQCNSTQNCPPPKPVTISLQDQL</sequence>